<comment type="cofactor">
    <cofactor evidence="1">
        <name>[4Fe-4S] cluster</name>
        <dbReference type="ChEBI" id="CHEBI:49883"/>
    </cofactor>
</comment>
<dbReference type="NCBIfam" id="NF006757">
    <property type="entry name" value="PRK09277.1"/>
    <property type="match status" value="1"/>
</dbReference>
<keyword evidence="6 9" id="KW-0411">Iron-sulfur</keyword>
<dbReference type="UniPathway" id="UPA00223">
    <property type="reaction ID" value="UER00718"/>
</dbReference>
<dbReference type="InterPro" id="IPR001030">
    <property type="entry name" value="Acoase/IPM_deHydtase_lsu_aba"/>
</dbReference>
<evidence type="ECO:0000256" key="3">
    <source>
        <dbReference type="ARBA" id="ARBA00007185"/>
    </source>
</evidence>
<dbReference type="Proteomes" id="UP000192343">
    <property type="component" value="Unassembled WGS sequence"/>
</dbReference>
<keyword evidence="9" id="KW-0004">4Fe-4S</keyword>
<dbReference type="Pfam" id="PF00330">
    <property type="entry name" value="Aconitase"/>
    <property type="match status" value="1"/>
</dbReference>
<dbReference type="Pfam" id="PF00694">
    <property type="entry name" value="Aconitase_C"/>
    <property type="match status" value="1"/>
</dbReference>
<evidence type="ECO:0000256" key="4">
    <source>
        <dbReference type="ARBA" id="ARBA00022723"/>
    </source>
</evidence>
<dbReference type="GO" id="GO:0046872">
    <property type="term" value="F:metal ion binding"/>
    <property type="evidence" value="ECO:0007669"/>
    <property type="project" value="UniProtKB-KW"/>
</dbReference>
<dbReference type="Gene3D" id="6.10.190.10">
    <property type="match status" value="1"/>
</dbReference>
<dbReference type="NCBIfam" id="NF009520">
    <property type="entry name" value="PRK12881.1"/>
    <property type="match status" value="1"/>
</dbReference>
<evidence type="ECO:0000256" key="7">
    <source>
        <dbReference type="ARBA" id="ARBA00023239"/>
    </source>
</evidence>
<evidence type="ECO:0000313" key="12">
    <source>
        <dbReference type="EMBL" id="ORC34109.1"/>
    </source>
</evidence>
<dbReference type="Gene3D" id="3.30.499.10">
    <property type="entry name" value="Aconitase, domain 3"/>
    <property type="match status" value="2"/>
</dbReference>
<comment type="pathway">
    <text evidence="2">Carbohydrate metabolism; tricarboxylic acid cycle; isocitrate from oxaloacetate: step 2/2.</text>
</comment>
<dbReference type="SUPFAM" id="SSF52016">
    <property type="entry name" value="LeuD/IlvD-like"/>
    <property type="match status" value="1"/>
</dbReference>
<dbReference type="OrthoDB" id="9764318at2"/>
<proteinExistence type="inferred from homology"/>
<reference evidence="12 13" key="1">
    <citation type="submission" date="2017-03" db="EMBL/GenBank/DDBJ databases">
        <title>Draft Genome sequence of Marispirochaeta sp. strain JC444.</title>
        <authorList>
            <person name="Shivani Y."/>
            <person name="Subhash Y."/>
            <person name="Sasikala C."/>
            <person name="Ramana C."/>
        </authorList>
    </citation>
    <scope>NUCLEOTIDE SEQUENCE [LARGE SCALE GENOMIC DNA]</scope>
    <source>
        <strain evidence="12 13">JC444</strain>
    </source>
</reference>
<keyword evidence="7 9" id="KW-0456">Lyase</keyword>
<dbReference type="InterPro" id="IPR006249">
    <property type="entry name" value="Aconitase/IRP2"/>
</dbReference>
<name>A0A1Y1RWU8_9SPIO</name>
<dbReference type="InterPro" id="IPR015931">
    <property type="entry name" value="Acnase/IPM_dHydase_lsu_aba_1/3"/>
</dbReference>
<comment type="catalytic activity">
    <reaction evidence="8 9">
        <text>citrate = D-threo-isocitrate</text>
        <dbReference type="Rhea" id="RHEA:10336"/>
        <dbReference type="ChEBI" id="CHEBI:15562"/>
        <dbReference type="ChEBI" id="CHEBI:16947"/>
        <dbReference type="EC" id="4.2.1.3"/>
    </reaction>
</comment>
<organism evidence="12 13">
    <name type="scientific">Marispirochaeta aestuarii</name>
    <dbReference type="NCBI Taxonomy" id="1963862"/>
    <lineage>
        <taxon>Bacteria</taxon>
        <taxon>Pseudomonadati</taxon>
        <taxon>Spirochaetota</taxon>
        <taxon>Spirochaetia</taxon>
        <taxon>Spirochaetales</taxon>
        <taxon>Spirochaetaceae</taxon>
        <taxon>Marispirochaeta</taxon>
    </lineage>
</organism>
<dbReference type="CDD" id="cd01580">
    <property type="entry name" value="AcnA_IRP_Swivel"/>
    <property type="match status" value="1"/>
</dbReference>
<gene>
    <name evidence="12" type="ORF">B4O97_13585</name>
</gene>
<dbReference type="GO" id="GO:0003994">
    <property type="term" value="F:aconitate hydratase activity"/>
    <property type="evidence" value="ECO:0007669"/>
    <property type="project" value="UniProtKB-EC"/>
</dbReference>
<dbReference type="EMBL" id="MWQY01000015">
    <property type="protein sequence ID" value="ORC34109.1"/>
    <property type="molecule type" value="Genomic_DNA"/>
</dbReference>
<dbReference type="PRINTS" id="PR00415">
    <property type="entry name" value="ACONITASE"/>
</dbReference>
<keyword evidence="5 9" id="KW-0408">Iron</keyword>
<dbReference type="InterPro" id="IPR018136">
    <property type="entry name" value="Aconitase_4Fe-4S_BS"/>
</dbReference>
<evidence type="ECO:0000259" key="10">
    <source>
        <dbReference type="Pfam" id="PF00330"/>
    </source>
</evidence>
<comment type="similarity">
    <text evidence="3 9">Belongs to the aconitase/IPM isomerase family.</text>
</comment>
<sequence length="878" mass="95278">MAMTERNLTVDGKTYRIFDVSRADITEGHESLPYSIRILLENVLRKEKLGKASAGDIQKVLAYRSKPGQDIPYYPARVLMQDFTGVPAVVDLAAMRNAMVARGGDPRKINPLIPVDLVIDHSVQIDFWQGKNALQKNVEMEYTRNSERYRLLKWAAESMDNFRVVPPNSGICHQINFENLGRIVRENDEGGTPTLIPDTVIGTDSHTTMIDGLGIMGWGVGGIEAEAVLLGQAYVMPVPEVIGVKLTGKLPAGVSASDLVLTLTEMLRKEGVVGKFVEYFGPGMSALPLPDRATVANMSPEYGATMGFFPVDEKTIRYLKETGREEAAVLSEAYLKETGMFFSPDSEPLYNKVLHLDLGSVRPSLAGPYRPQDRIDVSDLPKVFGAELEKNAPGSAGKAVSVRVNGSEVQIPQGAVAIASITSCTNTSNPFVMVGAGLLAKKARARGLKPPAWVKTSLAPGSQVVLDYLERANLVEELEGIGFTLSAFGCATCIGNSGPLPDYITEAVDNDGLLTASVSSGNRNFEARIHQKVRFNFLGSPLYVVAYALAGRVDVDIMNEPIGKDAEGNEVFLKEIWPSSGEIESVLSSALKGEDYVKRYTEVFKGDDTWRSLKVTSSELFPWDPESTYIREPDLFFDSPEGDPGILENARALGVFGDSITTDHISPAGTIAADYPAGRYLQEKGIPRKDFNSYGSRRGNHEVMMRGTFGNIRIKNQLVPEKTGGYTRRSPKGEIEFIYDAAMEYAAAGTPLIILAGKEYGTGSSRDWAAKGPRLQGVRAVIAESFERIHRSNLVGMGVLPLTFTGGDTIASLGLTGFETCAIRDLGDFAPGTVAEVTAVSPEGKTTRFKAALQIYSSVEADFIRSGGVLLHVLEELK</sequence>
<evidence type="ECO:0000259" key="11">
    <source>
        <dbReference type="Pfam" id="PF00694"/>
    </source>
</evidence>
<dbReference type="NCBIfam" id="TIGR01341">
    <property type="entry name" value="aconitase_1"/>
    <property type="match status" value="1"/>
</dbReference>
<feature type="domain" description="Aconitase/3-isopropylmalate dehydratase large subunit alpha/beta/alpha" evidence="10">
    <location>
        <begin position="67"/>
        <end position="551"/>
    </location>
</feature>
<evidence type="ECO:0000256" key="1">
    <source>
        <dbReference type="ARBA" id="ARBA00001966"/>
    </source>
</evidence>
<dbReference type="SUPFAM" id="SSF53732">
    <property type="entry name" value="Aconitase iron-sulfur domain"/>
    <property type="match status" value="1"/>
</dbReference>
<dbReference type="AlphaFoldDB" id="A0A1Y1RWU8"/>
<dbReference type="FunFam" id="3.20.19.10:FF:000001">
    <property type="entry name" value="Aconitate hydratase"/>
    <property type="match status" value="1"/>
</dbReference>
<comment type="function">
    <text evidence="9">Catalyzes the isomerization of citrate to isocitrate via cis-aconitate.</text>
</comment>
<evidence type="ECO:0000256" key="6">
    <source>
        <dbReference type="ARBA" id="ARBA00023014"/>
    </source>
</evidence>
<evidence type="ECO:0000256" key="2">
    <source>
        <dbReference type="ARBA" id="ARBA00004717"/>
    </source>
</evidence>
<dbReference type="InterPro" id="IPR036008">
    <property type="entry name" value="Aconitase_4Fe-4S_dom"/>
</dbReference>
<dbReference type="PROSITE" id="PS01244">
    <property type="entry name" value="ACONITASE_2"/>
    <property type="match status" value="1"/>
</dbReference>
<dbReference type="GO" id="GO:0006099">
    <property type="term" value="P:tricarboxylic acid cycle"/>
    <property type="evidence" value="ECO:0007669"/>
    <property type="project" value="UniProtKB-UniPathway"/>
</dbReference>
<keyword evidence="4" id="KW-0479">Metal-binding</keyword>
<dbReference type="GO" id="GO:0051539">
    <property type="term" value="F:4 iron, 4 sulfur cluster binding"/>
    <property type="evidence" value="ECO:0007669"/>
    <property type="project" value="UniProtKB-KW"/>
</dbReference>
<accession>A0A1Y1RWU8</accession>
<keyword evidence="13" id="KW-1185">Reference proteome</keyword>
<evidence type="ECO:0000256" key="8">
    <source>
        <dbReference type="ARBA" id="ARBA00023501"/>
    </source>
</evidence>
<dbReference type="STRING" id="1963862.B4O97_13585"/>
<evidence type="ECO:0000256" key="5">
    <source>
        <dbReference type="ARBA" id="ARBA00023004"/>
    </source>
</evidence>
<comment type="caution">
    <text evidence="12">The sequence shown here is derived from an EMBL/GenBank/DDBJ whole genome shotgun (WGS) entry which is preliminary data.</text>
</comment>
<dbReference type="InterPro" id="IPR044137">
    <property type="entry name" value="AcnA_IRP_Swivel"/>
</dbReference>
<dbReference type="Gene3D" id="3.20.19.10">
    <property type="entry name" value="Aconitase, domain 4"/>
    <property type="match status" value="1"/>
</dbReference>
<dbReference type="PANTHER" id="PTHR11670">
    <property type="entry name" value="ACONITASE/IRON-RESPONSIVE ELEMENT FAMILY MEMBER"/>
    <property type="match status" value="1"/>
</dbReference>
<dbReference type="PROSITE" id="PS00450">
    <property type="entry name" value="ACONITASE_1"/>
    <property type="match status" value="1"/>
</dbReference>
<protein>
    <recommendedName>
        <fullName evidence="9">Aconitate hydratase</fullName>
        <shortName evidence="9">Aconitase</shortName>
        <ecNumber evidence="9">4.2.1.3</ecNumber>
    </recommendedName>
</protein>
<evidence type="ECO:0000313" key="13">
    <source>
        <dbReference type="Proteomes" id="UP000192343"/>
    </source>
</evidence>
<feature type="domain" description="Aconitase A/isopropylmalate dehydratase small subunit swivel" evidence="11">
    <location>
        <begin position="679"/>
        <end position="805"/>
    </location>
</feature>
<dbReference type="EC" id="4.2.1.3" evidence="9"/>
<evidence type="ECO:0000256" key="9">
    <source>
        <dbReference type="RuleBase" id="RU361275"/>
    </source>
</evidence>
<dbReference type="InterPro" id="IPR015928">
    <property type="entry name" value="Aconitase/3IPM_dehydase_swvl"/>
</dbReference>
<dbReference type="InterPro" id="IPR000573">
    <property type="entry name" value="AconitaseA/IPMdHydase_ssu_swvl"/>
</dbReference>